<keyword evidence="2" id="KW-1185">Reference proteome</keyword>
<dbReference type="AlphaFoldDB" id="F6UIR3"/>
<dbReference type="Ensembl" id="ENSCINT00000010858.3">
    <property type="protein sequence ID" value="ENSCINP00000010858.3"/>
    <property type="gene ID" value="ENSCING00000005283.3"/>
</dbReference>
<organism evidence="1 2">
    <name type="scientific">Ciona intestinalis</name>
    <name type="common">Transparent sea squirt</name>
    <name type="synonym">Ascidia intestinalis</name>
    <dbReference type="NCBI Taxonomy" id="7719"/>
    <lineage>
        <taxon>Eukaryota</taxon>
        <taxon>Metazoa</taxon>
        <taxon>Chordata</taxon>
        <taxon>Tunicata</taxon>
        <taxon>Ascidiacea</taxon>
        <taxon>Phlebobranchia</taxon>
        <taxon>Cionidae</taxon>
        <taxon>Ciona</taxon>
    </lineage>
</organism>
<dbReference type="InParanoid" id="F6UIR3"/>
<reference evidence="2" key="1">
    <citation type="journal article" date="2002" name="Science">
        <title>The draft genome of Ciona intestinalis: insights into chordate and vertebrate origins.</title>
        <authorList>
            <person name="Dehal P."/>
            <person name="Satou Y."/>
            <person name="Campbell R.K."/>
            <person name="Chapman J."/>
            <person name="Degnan B."/>
            <person name="De Tomaso A."/>
            <person name="Davidson B."/>
            <person name="Di Gregorio A."/>
            <person name="Gelpke M."/>
            <person name="Goodstein D.M."/>
            <person name="Harafuji N."/>
            <person name="Hastings K.E."/>
            <person name="Ho I."/>
            <person name="Hotta K."/>
            <person name="Huang W."/>
            <person name="Kawashima T."/>
            <person name="Lemaire P."/>
            <person name="Martinez D."/>
            <person name="Meinertzhagen I.A."/>
            <person name="Necula S."/>
            <person name="Nonaka M."/>
            <person name="Putnam N."/>
            <person name="Rash S."/>
            <person name="Saiga H."/>
            <person name="Satake M."/>
            <person name="Terry A."/>
            <person name="Yamada L."/>
            <person name="Wang H.G."/>
            <person name="Awazu S."/>
            <person name="Azumi K."/>
            <person name="Boore J."/>
            <person name="Branno M."/>
            <person name="Chin-Bow S."/>
            <person name="DeSantis R."/>
            <person name="Doyle S."/>
            <person name="Francino P."/>
            <person name="Keys D.N."/>
            <person name="Haga S."/>
            <person name="Hayashi H."/>
            <person name="Hino K."/>
            <person name="Imai K.S."/>
            <person name="Inaba K."/>
            <person name="Kano S."/>
            <person name="Kobayashi K."/>
            <person name="Kobayashi M."/>
            <person name="Lee B.I."/>
            <person name="Makabe K.W."/>
            <person name="Manohar C."/>
            <person name="Matassi G."/>
            <person name="Medina M."/>
            <person name="Mochizuki Y."/>
            <person name="Mount S."/>
            <person name="Morishita T."/>
            <person name="Miura S."/>
            <person name="Nakayama A."/>
            <person name="Nishizaka S."/>
            <person name="Nomoto H."/>
            <person name="Ohta F."/>
            <person name="Oishi K."/>
            <person name="Rigoutsos I."/>
            <person name="Sano M."/>
            <person name="Sasaki A."/>
            <person name="Sasakura Y."/>
            <person name="Shoguchi E."/>
            <person name="Shin-i T."/>
            <person name="Spagnuolo A."/>
            <person name="Stainier D."/>
            <person name="Suzuki M.M."/>
            <person name="Tassy O."/>
            <person name="Takatori N."/>
            <person name="Tokuoka M."/>
            <person name="Yagi K."/>
            <person name="Yoshizaki F."/>
            <person name="Wada S."/>
            <person name="Zhang C."/>
            <person name="Hyatt P.D."/>
            <person name="Larimer F."/>
            <person name="Detter C."/>
            <person name="Doggett N."/>
            <person name="Glavina T."/>
            <person name="Hawkins T."/>
            <person name="Richardson P."/>
            <person name="Lucas S."/>
            <person name="Kohara Y."/>
            <person name="Levine M."/>
            <person name="Satoh N."/>
            <person name="Rokhsar D.S."/>
        </authorList>
    </citation>
    <scope>NUCLEOTIDE SEQUENCE [LARGE SCALE GENOMIC DNA]</scope>
</reference>
<name>F6UIR3_CIOIN</name>
<reference evidence="1" key="2">
    <citation type="submission" date="2025-08" db="UniProtKB">
        <authorList>
            <consortium name="Ensembl"/>
        </authorList>
    </citation>
    <scope>IDENTIFICATION</scope>
</reference>
<dbReference type="HOGENOM" id="CLU_2995864_0_0_1"/>
<sequence length="57" mass="6656">MPPLLLPLPYLNHQQVEFLPKTLTVFHHTPLSHILELCARQLTTTRLTEIPTTKQRQ</sequence>
<dbReference type="Proteomes" id="UP000008144">
    <property type="component" value="Unassembled WGS sequence"/>
</dbReference>
<accession>F6UIR3</accession>
<reference evidence="1" key="3">
    <citation type="submission" date="2025-09" db="UniProtKB">
        <authorList>
            <consortium name="Ensembl"/>
        </authorList>
    </citation>
    <scope>IDENTIFICATION</scope>
</reference>
<protein>
    <submittedName>
        <fullName evidence="1">Uncharacterized protein</fullName>
    </submittedName>
</protein>
<proteinExistence type="predicted"/>
<evidence type="ECO:0000313" key="2">
    <source>
        <dbReference type="Proteomes" id="UP000008144"/>
    </source>
</evidence>
<evidence type="ECO:0000313" key="1">
    <source>
        <dbReference type="Ensembl" id="ENSCINP00000010858.3"/>
    </source>
</evidence>